<gene>
    <name evidence="1" type="ORF">BST85_11650</name>
</gene>
<dbReference type="Proteomes" id="UP000239800">
    <property type="component" value="Unassembled WGS sequence"/>
</dbReference>
<comment type="caution">
    <text evidence="1">The sequence shown here is derived from an EMBL/GenBank/DDBJ whole genome shotgun (WGS) entry which is preliminary data.</text>
</comment>
<proteinExistence type="predicted"/>
<protein>
    <submittedName>
        <fullName evidence="1">DUF4837 domain-containing protein</fullName>
    </submittedName>
</protein>
<evidence type="ECO:0000313" key="1">
    <source>
        <dbReference type="EMBL" id="PQB05471.1"/>
    </source>
</evidence>
<reference evidence="1 2" key="1">
    <citation type="submission" date="2016-11" db="EMBL/GenBank/DDBJ databases">
        <title>Trade-off between light-utilization and light-protection in marine flavobacteria.</title>
        <authorList>
            <person name="Kumagai Y."/>
        </authorList>
    </citation>
    <scope>NUCLEOTIDE SEQUENCE [LARGE SCALE GENOMIC DNA]</scope>
    <source>
        <strain evidence="1 2">NBRC 107741</strain>
    </source>
</reference>
<dbReference type="AlphaFoldDB" id="A0A2S7KS66"/>
<dbReference type="EMBL" id="MQUB01000001">
    <property type="protein sequence ID" value="PQB05471.1"/>
    <property type="molecule type" value="Genomic_DNA"/>
</dbReference>
<keyword evidence="2" id="KW-1185">Reference proteome</keyword>
<dbReference type="OrthoDB" id="1115230at2"/>
<dbReference type="InterPro" id="IPR032286">
    <property type="entry name" value="DUF4837"/>
</dbReference>
<dbReference type="Pfam" id="PF16125">
    <property type="entry name" value="DUF4837"/>
    <property type="match status" value="1"/>
</dbReference>
<dbReference type="PROSITE" id="PS51257">
    <property type="entry name" value="PROKAR_LIPOPROTEIN"/>
    <property type="match status" value="1"/>
</dbReference>
<dbReference type="RefSeq" id="WP_104813413.1">
    <property type="nucleotide sequence ID" value="NZ_MQUB01000001.1"/>
</dbReference>
<accession>A0A2S7KS66</accession>
<evidence type="ECO:0000313" key="2">
    <source>
        <dbReference type="Proteomes" id="UP000239800"/>
    </source>
</evidence>
<organism evidence="1 2">
    <name type="scientific">Aureitalea marina</name>
    <dbReference type="NCBI Taxonomy" id="930804"/>
    <lineage>
        <taxon>Bacteria</taxon>
        <taxon>Pseudomonadati</taxon>
        <taxon>Bacteroidota</taxon>
        <taxon>Flavobacteriia</taxon>
        <taxon>Flavobacteriales</taxon>
        <taxon>Flavobacteriaceae</taxon>
        <taxon>Aureitalea</taxon>
    </lineage>
</organism>
<name>A0A2S7KS66_9FLAO</name>
<sequence length="327" mass="37214">MVFRNFTLACLAIGMMLSCESSGKRDTSFLQDSVGNINSLQVVMTDALWNGEVGEEVRNYLAAPTDGLPQEEPLYAMNQMAPEIFTDFARINRTFLRVDLGDTDTVMIKKSVYAKPQTGVFITGTSEQKLIELIRENQERIIAAFYITEIKEKQKRIRISKLDIDSLQQRFGLSLDVSSAYRIAQSNEDFYWIRKDLKSSGSTNILVYEVPLDYIGQDSTLITDIIRMRDSIGGSYLPVEDDGRFITEAAYAPLLFSTTLDGRFAYQTKGTWEVKDQYMAGPFVNYAVRDEAKNRYLIIEGFTYAPSMRKRNLQFELEAIIQSAKIE</sequence>